<evidence type="ECO:0000259" key="9">
    <source>
        <dbReference type="Pfam" id="PF06750"/>
    </source>
</evidence>
<dbReference type="PANTHER" id="PTHR30487:SF0">
    <property type="entry name" value="PREPILIN LEADER PEPTIDASE_N-METHYLTRANSFERASE-RELATED"/>
    <property type="match status" value="1"/>
</dbReference>
<feature type="domain" description="Prepilin peptidase A24 N-terminal" evidence="9">
    <location>
        <begin position="12"/>
        <end position="93"/>
    </location>
</feature>
<feature type="transmembrane region" description="Helical" evidence="7">
    <location>
        <begin position="103"/>
        <end position="124"/>
    </location>
</feature>
<evidence type="ECO:0000313" key="11">
    <source>
        <dbReference type="Proteomes" id="UP000177777"/>
    </source>
</evidence>
<proteinExistence type="inferred from homology"/>
<dbReference type="AlphaFoldDB" id="A0A1F6W848"/>
<feature type="domain" description="Prepilin type IV endopeptidase peptidase" evidence="8">
    <location>
        <begin position="114"/>
        <end position="223"/>
    </location>
</feature>
<dbReference type="PANTHER" id="PTHR30487">
    <property type="entry name" value="TYPE 4 PREPILIN-LIKE PROTEINS LEADER PEPTIDE-PROCESSING ENZYME"/>
    <property type="match status" value="1"/>
</dbReference>
<gene>
    <name evidence="10" type="ORF">A3D42_01430</name>
</gene>
<evidence type="ECO:0000256" key="7">
    <source>
        <dbReference type="SAM" id="Phobius"/>
    </source>
</evidence>
<comment type="caution">
    <text evidence="10">The sequence shown here is derived from an EMBL/GenBank/DDBJ whole genome shotgun (WGS) entry which is preliminary data.</text>
</comment>
<sequence length="262" mass="29106">MISIFTIFFLTLGLTIGSFLNVVIYRLGTHRSLGGRSACLSCQKVLSWFELVPFFSFIFLSGRCRSCKSRISVIYPAVELITGFVFTGIYLKFQEVLFFNPPAFLATFSYYATAFSLLVVISFYDLRHKIVPDSLALSLGILSFLGLFLFDGSGFHLHLPSLFEFLSGPLIAVPFALFWLVSKGVWMGLGDAKLILSMGWLIGISRALSAAVLSFWSGAVFGIMLILFSGKHGLKSEIPFAPFLAFSAIVAFLFELHIFPFF</sequence>
<dbReference type="GO" id="GO:0004190">
    <property type="term" value="F:aspartic-type endopeptidase activity"/>
    <property type="evidence" value="ECO:0007669"/>
    <property type="project" value="InterPro"/>
</dbReference>
<organism evidence="10 11">
    <name type="scientific">Candidatus Nomurabacteria bacterium RIFCSPHIGHO2_02_FULL_41_18</name>
    <dbReference type="NCBI Taxonomy" id="1801754"/>
    <lineage>
        <taxon>Bacteria</taxon>
        <taxon>Candidatus Nomuraibacteriota</taxon>
    </lineage>
</organism>
<dbReference type="Pfam" id="PF06750">
    <property type="entry name" value="A24_N_bact"/>
    <property type="match status" value="1"/>
</dbReference>
<evidence type="ECO:0008006" key="12">
    <source>
        <dbReference type="Google" id="ProtNLM"/>
    </source>
</evidence>
<dbReference type="Gene3D" id="1.20.120.1220">
    <property type="match status" value="1"/>
</dbReference>
<name>A0A1F6W848_9BACT</name>
<dbReference type="Proteomes" id="UP000177777">
    <property type="component" value="Unassembled WGS sequence"/>
</dbReference>
<evidence type="ECO:0000256" key="3">
    <source>
        <dbReference type="ARBA" id="ARBA00022475"/>
    </source>
</evidence>
<reference evidence="10 11" key="1">
    <citation type="journal article" date="2016" name="Nat. Commun.">
        <title>Thousands of microbial genomes shed light on interconnected biogeochemical processes in an aquifer system.</title>
        <authorList>
            <person name="Anantharaman K."/>
            <person name="Brown C.T."/>
            <person name="Hug L.A."/>
            <person name="Sharon I."/>
            <person name="Castelle C.J."/>
            <person name="Probst A.J."/>
            <person name="Thomas B.C."/>
            <person name="Singh A."/>
            <person name="Wilkins M.J."/>
            <person name="Karaoz U."/>
            <person name="Brodie E.L."/>
            <person name="Williams K.H."/>
            <person name="Hubbard S.S."/>
            <person name="Banfield J.F."/>
        </authorList>
    </citation>
    <scope>NUCLEOTIDE SEQUENCE [LARGE SCALE GENOMIC DNA]</scope>
</reference>
<evidence type="ECO:0000256" key="5">
    <source>
        <dbReference type="ARBA" id="ARBA00022989"/>
    </source>
</evidence>
<feature type="transmembrane region" description="Helical" evidence="7">
    <location>
        <begin position="73"/>
        <end position="91"/>
    </location>
</feature>
<feature type="transmembrane region" description="Helical" evidence="7">
    <location>
        <begin position="45"/>
        <end position="61"/>
    </location>
</feature>
<evidence type="ECO:0000256" key="4">
    <source>
        <dbReference type="ARBA" id="ARBA00022692"/>
    </source>
</evidence>
<dbReference type="STRING" id="1801754.A3D42_01430"/>
<comment type="similarity">
    <text evidence="2">Belongs to the peptidase A24 family.</text>
</comment>
<keyword evidence="6 7" id="KW-0472">Membrane</keyword>
<evidence type="ECO:0000256" key="1">
    <source>
        <dbReference type="ARBA" id="ARBA00004651"/>
    </source>
</evidence>
<keyword evidence="5 7" id="KW-1133">Transmembrane helix</keyword>
<dbReference type="GO" id="GO:0005886">
    <property type="term" value="C:plasma membrane"/>
    <property type="evidence" value="ECO:0007669"/>
    <property type="project" value="UniProtKB-SubCell"/>
</dbReference>
<evidence type="ECO:0000256" key="2">
    <source>
        <dbReference type="ARBA" id="ARBA00005801"/>
    </source>
</evidence>
<accession>A0A1F6W848</accession>
<evidence type="ECO:0000259" key="8">
    <source>
        <dbReference type="Pfam" id="PF01478"/>
    </source>
</evidence>
<feature type="transmembrane region" description="Helical" evidence="7">
    <location>
        <begin position="240"/>
        <end position="259"/>
    </location>
</feature>
<dbReference type="Pfam" id="PF01478">
    <property type="entry name" value="Peptidase_A24"/>
    <property type="match status" value="1"/>
</dbReference>
<protein>
    <recommendedName>
        <fullName evidence="12">Peptidase A24A N-terminal domain-containing protein</fullName>
    </recommendedName>
</protein>
<feature type="transmembrane region" description="Helical" evidence="7">
    <location>
        <begin position="136"/>
        <end position="159"/>
    </location>
</feature>
<feature type="transmembrane region" description="Helical" evidence="7">
    <location>
        <begin position="207"/>
        <end position="228"/>
    </location>
</feature>
<dbReference type="GO" id="GO:0006465">
    <property type="term" value="P:signal peptide processing"/>
    <property type="evidence" value="ECO:0007669"/>
    <property type="project" value="TreeGrafter"/>
</dbReference>
<comment type="subcellular location">
    <subcellularLocation>
        <location evidence="1">Cell membrane</location>
        <topology evidence="1">Multi-pass membrane protein</topology>
    </subcellularLocation>
</comment>
<dbReference type="InterPro" id="IPR050882">
    <property type="entry name" value="Prepilin_peptidase/N-MTase"/>
</dbReference>
<keyword evidence="4 7" id="KW-0812">Transmembrane</keyword>
<dbReference type="InterPro" id="IPR000045">
    <property type="entry name" value="Prepilin_IV_endopep_pep"/>
</dbReference>
<feature type="transmembrane region" description="Helical" evidence="7">
    <location>
        <begin position="7"/>
        <end position="25"/>
    </location>
</feature>
<dbReference type="InterPro" id="IPR010627">
    <property type="entry name" value="Prepilin_pept_A24_N"/>
</dbReference>
<dbReference type="EMBL" id="MFUE01000009">
    <property type="protein sequence ID" value="OGI77855.1"/>
    <property type="molecule type" value="Genomic_DNA"/>
</dbReference>
<keyword evidence="3" id="KW-1003">Cell membrane</keyword>
<evidence type="ECO:0000313" key="10">
    <source>
        <dbReference type="EMBL" id="OGI77855.1"/>
    </source>
</evidence>
<evidence type="ECO:0000256" key="6">
    <source>
        <dbReference type="ARBA" id="ARBA00023136"/>
    </source>
</evidence>
<feature type="transmembrane region" description="Helical" evidence="7">
    <location>
        <begin position="165"/>
        <end position="186"/>
    </location>
</feature>